<dbReference type="OMA" id="TRTIWRG"/>
<accession>A0A2G2ZTE7</accession>
<dbReference type="Gramene" id="PHT85246">
    <property type="protein sequence ID" value="PHT85246"/>
    <property type="gene ID" value="T459_07352"/>
</dbReference>
<dbReference type="PANTHER" id="PTHR46148">
    <property type="entry name" value="CHROMO DOMAIN-CONTAINING PROTEIN"/>
    <property type="match status" value="1"/>
</dbReference>
<dbReference type="PANTHER" id="PTHR46148:SF54">
    <property type="entry name" value="RETROTRANSPOSON-LIKE PROTEIN"/>
    <property type="match status" value="1"/>
</dbReference>
<dbReference type="Pfam" id="PF24626">
    <property type="entry name" value="SH3_Tf2-1"/>
    <property type="match status" value="1"/>
</dbReference>
<dbReference type="EMBL" id="AYRZ02000003">
    <property type="protein sequence ID" value="PHT85246.1"/>
    <property type="molecule type" value="Genomic_DNA"/>
</dbReference>
<gene>
    <name evidence="2" type="ORF">T459_07352</name>
</gene>
<dbReference type="STRING" id="4072.A0A2G2ZTE7"/>
<comment type="caution">
    <text evidence="2">The sequence shown here is derived from an EMBL/GenBank/DDBJ whole genome shotgun (WGS) entry which is preliminary data.</text>
</comment>
<organism evidence="2 3">
    <name type="scientific">Capsicum annuum</name>
    <name type="common">Capsicum pepper</name>
    <dbReference type="NCBI Taxonomy" id="4072"/>
    <lineage>
        <taxon>Eukaryota</taxon>
        <taxon>Viridiplantae</taxon>
        <taxon>Streptophyta</taxon>
        <taxon>Embryophyta</taxon>
        <taxon>Tracheophyta</taxon>
        <taxon>Spermatophyta</taxon>
        <taxon>Magnoliopsida</taxon>
        <taxon>eudicotyledons</taxon>
        <taxon>Gunneridae</taxon>
        <taxon>Pentapetalae</taxon>
        <taxon>asterids</taxon>
        <taxon>lamiids</taxon>
        <taxon>Solanales</taxon>
        <taxon>Solanaceae</taxon>
        <taxon>Solanoideae</taxon>
        <taxon>Capsiceae</taxon>
        <taxon>Capsicum</taxon>
    </lineage>
</organism>
<dbReference type="InterPro" id="IPR056924">
    <property type="entry name" value="SH3_Tf2-1"/>
</dbReference>
<feature type="domain" description="Tf2-1-like SH3-like" evidence="1">
    <location>
        <begin position="17"/>
        <end position="81"/>
    </location>
</feature>
<evidence type="ECO:0000313" key="2">
    <source>
        <dbReference type="EMBL" id="PHT85246.1"/>
    </source>
</evidence>
<proteinExistence type="predicted"/>
<sequence length="137" mass="15961">MKINADKNHRDMVFNVGDWVYVRLRPYRQLSLRLQSYSKLSRRFFGPFQIIQRIGEVAYKLELPPSSKIHPVFHVFVLRKCLENPSDQVTPIDLLDQSSSIILTSEDILQTRTIWRGGHQIHQCLVKWSGLPTSDVT</sequence>
<dbReference type="AlphaFoldDB" id="A0A2G2ZTE7"/>
<reference evidence="2 3" key="1">
    <citation type="journal article" date="2014" name="Nat. Genet.">
        <title>Genome sequence of the hot pepper provides insights into the evolution of pungency in Capsicum species.</title>
        <authorList>
            <person name="Kim S."/>
            <person name="Park M."/>
            <person name="Yeom S.I."/>
            <person name="Kim Y.M."/>
            <person name="Lee J.M."/>
            <person name="Lee H.A."/>
            <person name="Seo E."/>
            <person name="Choi J."/>
            <person name="Cheong K."/>
            <person name="Kim K.T."/>
            <person name="Jung K."/>
            <person name="Lee G.W."/>
            <person name="Oh S.K."/>
            <person name="Bae C."/>
            <person name="Kim S.B."/>
            <person name="Lee H.Y."/>
            <person name="Kim S.Y."/>
            <person name="Kim M.S."/>
            <person name="Kang B.C."/>
            <person name="Jo Y.D."/>
            <person name="Yang H.B."/>
            <person name="Jeong H.J."/>
            <person name="Kang W.H."/>
            <person name="Kwon J.K."/>
            <person name="Shin C."/>
            <person name="Lim J.Y."/>
            <person name="Park J.H."/>
            <person name="Huh J.H."/>
            <person name="Kim J.S."/>
            <person name="Kim B.D."/>
            <person name="Cohen O."/>
            <person name="Paran I."/>
            <person name="Suh M.C."/>
            <person name="Lee S.B."/>
            <person name="Kim Y.K."/>
            <person name="Shin Y."/>
            <person name="Noh S.J."/>
            <person name="Park J."/>
            <person name="Seo Y.S."/>
            <person name="Kwon S.Y."/>
            <person name="Kim H.A."/>
            <person name="Park J.M."/>
            <person name="Kim H.J."/>
            <person name="Choi S.B."/>
            <person name="Bosland P.W."/>
            <person name="Reeves G."/>
            <person name="Jo S.H."/>
            <person name="Lee B.W."/>
            <person name="Cho H.T."/>
            <person name="Choi H.S."/>
            <person name="Lee M.S."/>
            <person name="Yu Y."/>
            <person name="Do Choi Y."/>
            <person name="Park B.S."/>
            <person name="van Deynze A."/>
            <person name="Ashrafi H."/>
            <person name="Hill T."/>
            <person name="Kim W.T."/>
            <person name="Pai H.S."/>
            <person name="Ahn H.K."/>
            <person name="Yeam I."/>
            <person name="Giovannoni J.J."/>
            <person name="Rose J.K."/>
            <person name="Sorensen I."/>
            <person name="Lee S.J."/>
            <person name="Kim R.W."/>
            <person name="Choi I.Y."/>
            <person name="Choi B.S."/>
            <person name="Lim J.S."/>
            <person name="Lee Y.H."/>
            <person name="Choi D."/>
        </authorList>
    </citation>
    <scope>NUCLEOTIDE SEQUENCE [LARGE SCALE GENOMIC DNA]</scope>
    <source>
        <strain evidence="3">cv. CM334</strain>
    </source>
</reference>
<dbReference type="Proteomes" id="UP000222542">
    <property type="component" value="Unassembled WGS sequence"/>
</dbReference>
<evidence type="ECO:0000259" key="1">
    <source>
        <dbReference type="Pfam" id="PF24626"/>
    </source>
</evidence>
<keyword evidence="3" id="KW-1185">Reference proteome</keyword>
<reference evidence="2 3" key="2">
    <citation type="journal article" date="2017" name="Genome Biol.">
        <title>New reference genome sequences of hot pepper reveal the massive evolution of plant disease-resistance genes by retroduplication.</title>
        <authorList>
            <person name="Kim S."/>
            <person name="Park J."/>
            <person name="Yeom S.I."/>
            <person name="Kim Y.M."/>
            <person name="Seo E."/>
            <person name="Kim K.T."/>
            <person name="Kim M.S."/>
            <person name="Lee J.M."/>
            <person name="Cheong K."/>
            <person name="Shin H.S."/>
            <person name="Kim S.B."/>
            <person name="Han K."/>
            <person name="Lee J."/>
            <person name="Park M."/>
            <person name="Lee H.A."/>
            <person name="Lee H.Y."/>
            <person name="Lee Y."/>
            <person name="Oh S."/>
            <person name="Lee J.H."/>
            <person name="Choi E."/>
            <person name="Choi E."/>
            <person name="Lee S.E."/>
            <person name="Jeon J."/>
            <person name="Kim H."/>
            <person name="Choi G."/>
            <person name="Song H."/>
            <person name="Lee J."/>
            <person name="Lee S.C."/>
            <person name="Kwon J.K."/>
            <person name="Lee H.Y."/>
            <person name="Koo N."/>
            <person name="Hong Y."/>
            <person name="Kim R.W."/>
            <person name="Kang W.H."/>
            <person name="Huh J.H."/>
            <person name="Kang B.C."/>
            <person name="Yang T.J."/>
            <person name="Lee Y.H."/>
            <person name="Bennetzen J.L."/>
            <person name="Choi D."/>
        </authorList>
    </citation>
    <scope>NUCLEOTIDE SEQUENCE [LARGE SCALE GENOMIC DNA]</scope>
    <source>
        <strain evidence="3">cv. CM334</strain>
    </source>
</reference>
<protein>
    <recommendedName>
        <fullName evidence="1">Tf2-1-like SH3-like domain-containing protein</fullName>
    </recommendedName>
</protein>
<evidence type="ECO:0000313" key="3">
    <source>
        <dbReference type="Proteomes" id="UP000222542"/>
    </source>
</evidence>
<name>A0A2G2ZTE7_CAPAN</name>